<feature type="transmembrane region" description="Helical" evidence="2">
    <location>
        <begin position="317"/>
        <end position="337"/>
    </location>
</feature>
<organism evidence="4 5">
    <name type="scientific">Patella caerulea</name>
    <name type="common">Rayed Mediterranean limpet</name>
    <dbReference type="NCBI Taxonomy" id="87958"/>
    <lineage>
        <taxon>Eukaryota</taxon>
        <taxon>Metazoa</taxon>
        <taxon>Spiralia</taxon>
        <taxon>Lophotrochozoa</taxon>
        <taxon>Mollusca</taxon>
        <taxon>Gastropoda</taxon>
        <taxon>Patellogastropoda</taxon>
        <taxon>Patelloidea</taxon>
        <taxon>Patellidae</taxon>
        <taxon>Patella</taxon>
    </lineage>
</organism>
<keyword evidence="2" id="KW-0472">Membrane</keyword>
<accession>A0AAN8J642</accession>
<feature type="chain" id="PRO_5042987758" evidence="3">
    <location>
        <begin position="23"/>
        <end position="379"/>
    </location>
</feature>
<feature type="region of interest" description="Disordered" evidence="1">
    <location>
        <begin position="348"/>
        <end position="379"/>
    </location>
</feature>
<evidence type="ECO:0000256" key="2">
    <source>
        <dbReference type="SAM" id="Phobius"/>
    </source>
</evidence>
<keyword evidence="5" id="KW-1185">Reference proteome</keyword>
<feature type="region of interest" description="Disordered" evidence="1">
    <location>
        <begin position="116"/>
        <end position="135"/>
    </location>
</feature>
<gene>
    <name evidence="4" type="ORF">SNE40_020843</name>
</gene>
<feature type="signal peptide" evidence="3">
    <location>
        <begin position="1"/>
        <end position="22"/>
    </location>
</feature>
<sequence>MDGKISLVVVTVILGLCCLTSGHPVYNGGYDAVERSWTTTDDVRGLGEVTVRYEGTDNYMSQVPYHQTSTTAQKMDSPDTQIDYRGYKEENDKVDKGPNYRDNLDDLSNIRHKQISTAAQKMDSPGTKSVNRGDKKKNDKIKWVIRLPKEPNNIESPTDRSNIWPHQPILIPERSTGSQSTRDGLMQEAIQKGNDDYVFRGGFFFSKIPNHRFVIATHNTHPISGPLSHDPIRGLLSRDLYGGSMSRDPPGGPILRDSPGGFISLKTGNSVPRFLEALVKTSNRDELTMDSQKTTQDMNVEKRNDGMKAALLQHHGMYIVVILLSTITAVALAIVVYKTTRTVRSVPRNNGTALAGRTMTTKPPKEENHYAEFPGKATA</sequence>
<dbReference type="EMBL" id="JAZGQO010000015">
    <property type="protein sequence ID" value="KAK6169868.1"/>
    <property type="molecule type" value="Genomic_DNA"/>
</dbReference>
<evidence type="ECO:0000256" key="3">
    <source>
        <dbReference type="SAM" id="SignalP"/>
    </source>
</evidence>
<dbReference type="Proteomes" id="UP001347796">
    <property type="component" value="Unassembled WGS sequence"/>
</dbReference>
<dbReference type="AlphaFoldDB" id="A0AAN8J642"/>
<proteinExistence type="predicted"/>
<comment type="caution">
    <text evidence="4">The sequence shown here is derived from an EMBL/GenBank/DDBJ whole genome shotgun (WGS) entry which is preliminary data.</text>
</comment>
<keyword evidence="3" id="KW-0732">Signal</keyword>
<keyword evidence="2" id="KW-1133">Transmembrane helix</keyword>
<evidence type="ECO:0000313" key="5">
    <source>
        <dbReference type="Proteomes" id="UP001347796"/>
    </source>
</evidence>
<keyword evidence="2" id="KW-0812">Transmembrane</keyword>
<evidence type="ECO:0000256" key="1">
    <source>
        <dbReference type="SAM" id="MobiDB-lite"/>
    </source>
</evidence>
<name>A0AAN8J642_PATCE</name>
<evidence type="ECO:0000313" key="4">
    <source>
        <dbReference type="EMBL" id="KAK6169868.1"/>
    </source>
</evidence>
<reference evidence="4 5" key="1">
    <citation type="submission" date="2024-01" db="EMBL/GenBank/DDBJ databases">
        <title>The genome of the rayed Mediterranean limpet Patella caerulea (Linnaeus, 1758).</title>
        <authorList>
            <person name="Anh-Thu Weber A."/>
            <person name="Halstead-Nussloch G."/>
        </authorList>
    </citation>
    <scope>NUCLEOTIDE SEQUENCE [LARGE SCALE GENOMIC DNA]</scope>
    <source>
        <strain evidence="4">AATW-2023a</strain>
        <tissue evidence="4">Whole specimen</tissue>
    </source>
</reference>
<protein>
    <submittedName>
        <fullName evidence="4">Uncharacterized protein</fullName>
    </submittedName>
</protein>